<dbReference type="SUPFAM" id="SSF51556">
    <property type="entry name" value="Metallo-dependent hydrolases"/>
    <property type="match status" value="1"/>
</dbReference>
<sequence length="384" mass="42258">MILIENGKIYTMTGKNYVNGSVLIHEGKIIDVGEKIRVKKDVKRIDAKGGWVLPGFIEAHCHIGINEQDMGFEGLDVNESTDPITPELRAIDAINPMDSAFKDAIKAGVTTVMTGPGSANVIGGQFVAMKTKGNCIENMILLEKAAIKVALGENPKRVYREKKRMPSTRMATASLLRETLFKAKQYKLKKEKAIKEERDFEENLKMEALIDVIDKKIPLKAHCHRADDILTAIRIAKEFDVNMTLDHCTEGHLISDYIKDSGKSAIVGPTLTSRSKIEVKNKTFKTAGVLNKKGVKVAITTDHPVVPIEYLPICAAFAAKEGLEINEALKAITINAAEICGIEDRVGSIEIGKDADIVIFDGNPLEIFTKTMYTIINGEVVYSM</sequence>
<comment type="caution">
    <text evidence="2">The sequence shown here is derived from an EMBL/GenBank/DDBJ whole genome shotgun (WGS) entry which is preliminary data.</text>
</comment>
<protein>
    <submittedName>
        <fullName evidence="2">Amidohydrolase</fullName>
    </submittedName>
</protein>
<dbReference type="Pfam" id="PF01979">
    <property type="entry name" value="Amidohydro_1"/>
    <property type="match status" value="1"/>
</dbReference>
<dbReference type="Proteomes" id="UP001144612">
    <property type="component" value="Unassembled WGS sequence"/>
</dbReference>
<feature type="domain" description="Amidohydrolase-related" evidence="1">
    <location>
        <begin position="51"/>
        <end position="381"/>
    </location>
</feature>
<proteinExistence type="predicted"/>
<dbReference type="EMBL" id="JAPQFJ010000010">
    <property type="protein sequence ID" value="MCY6959155.1"/>
    <property type="molecule type" value="Genomic_DNA"/>
</dbReference>
<evidence type="ECO:0000259" key="1">
    <source>
        <dbReference type="Pfam" id="PF01979"/>
    </source>
</evidence>
<dbReference type="RefSeq" id="WP_268061578.1">
    <property type="nucleotide sequence ID" value="NZ_JAPQFJ010000010.1"/>
</dbReference>
<dbReference type="InterPro" id="IPR006680">
    <property type="entry name" value="Amidohydro-rel"/>
</dbReference>
<dbReference type="InterPro" id="IPR032466">
    <property type="entry name" value="Metal_Hydrolase"/>
</dbReference>
<accession>A0ABT4DA17</accession>
<name>A0ABT4DA17_9CLOT</name>
<dbReference type="PANTHER" id="PTHR43135">
    <property type="entry name" value="ALPHA-D-RIBOSE 1-METHYLPHOSPHONATE 5-TRIPHOSPHATE DIPHOSPHATASE"/>
    <property type="match status" value="1"/>
</dbReference>
<reference evidence="2" key="1">
    <citation type="submission" date="2022-12" db="EMBL/GenBank/DDBJ databases">
        <title>Clostridium sp. nov., isolated from industrial wastewater.</title>
        <authorList>
            <person name="Jiayan W."/>
        </authorList>
    </citation>
    <scope>NUCLEOTIDE SEQUENCE</scope>
    <source>
        <strain evidence="2">ZC22-4</strain>
    </source>
</reference>
<dbReference type="InterPro" id="IPR011059">
    <property type="entry name" value="Metal-dep_hydrolase_composite"/>
</dbReference>
<organism evidence="2 3">
    <name type="scientific">Clostridium brassicae</name>
    <dbReference type="NCBI Taxonomy" id="2999072"/>
    <lineage>
        <taxon>Bacteria</taxon>
        <taxon>Bacillati</taxon>
        <taxon>Bacillota</taxon>
        <taxon>Clostridia</taxon>
        <taxon>Eubacteriales</taxon>
        <taxon>Clostridiaceae</taxon>
        <taxon>Clostridium</taxon>
    </lineage>
</organism>
<evidence type="ECO:0000313" key="2">
    <source>
        <dbReference type="EMBL" id="MCY6959155.1"/>
    </source>
</evidence>
<dbReference type="SUPFAM" id="SSF51338">
    <property type="entry name" value="Composite domain of metallo-dependent hydrolases"/>
    <property type="match status" value="1"/>
</dbReference>
<dbReference type="Gene3D" id="3.20.20.140">
    <property type="entry name" value="Metal-dependent hydrolases"/>
    <property type="match status" value="1"/>
</dbReference>
<dbReference type="CDD" id="cd01309">
    <property type="entry name" value="Met_dep_hydrolase_C"/>
    <property type="match status" value="1"/>
</dbReference>
<dbReference type="InterPro" id="IPR051781">
    <property type="entry name" value="Metallo-dep_Hydrolase"/>
</dbReference>
<keyword evidence="3" id="KW-1185">Reference proteome</keyword>
<gene>
    <name evidence="2" type="ORF">OW729_11115</name>
</gene>
<dbReference type="PANTHER" id="PTHR43135:SF3">
    <property type="entry name" value="ALPHA-D-RIBOSE 1-METHYLPHOSPHONATE 5-TRIPHOSPHATE DIPHOSPHATASE"/>
    <property type="match status" value="1"/>
</dbReference>
<evidence type="ECO:0000313" key="3">
    <source>
        <dbReference type="Proteomes" id="UP001144612"/>
    </source>
</evidence>